<dbReference type="GO" id="GO:0016209">
    <property type="term" value="F:antioxidant activity"/>
    <property type="evidence" value="ECO:0007669"/>
    <property type="project" value="InterPro"/>
</dbReference>
<dbReference type="AlphaFoldDB" id="A0A5B8CVW2"/>
<evidence type="ECO:0000313" key="3">
    <source>
        <dbReference type="EMBL" id="QDC45432.1"/>
    </source>
</evidence>
<protein>
    <submittedName>
        <fullName evidence="3">TlpA family protein disulfide reductase</fullName>
    </submittedName>
</protein>
<dbReference type="PROSITE" id="PS00194">
    <property type="entry name" value="THIOREDOXIN_1"/>
    <property type="match status" value="1"/>
</dbReference>
<dbReference type="InterPro" id="IPR036249">
    <property type="entry name" value="Thioredoxin-like_sf"/>
</dbReference>
<dbReference type="PANTHER" id="PTHR42852">
    <property type="entry name" value="THIOL:DISULFIDE INTERCHANGE PROTEIN DSBE"/>
    <property type="match status" value="1"/>
</dbReference>
<name>A0A5B8CVW2_9PROT</name>
<dbReference type="EMBL" id="CP040946">
    <property type="protein sequence ID" value="QDC45432.1"/>
    <property type="molecule type" value="Genomic_DNA"/>
</dbReference>
<dbReference type="GO" id="GO:0015036">
    <property type="term" value="F:disulfide oxidoreductase activity"/>
    <property type="evidence" value="ECO:0007669"/>
    <property type="project" value="UniProtKB-ARBA"/>
</dbReference>
<keyword evidence="4" id="KW-1185">Reference proteome</keyword>
<dbReference type="PROSITE" id="PS51352">
    <property type="entry name" value="THIOREDOXIN_2"/>
    <property type="match status" value="1"/>
</dbReference>
<dbReference type="Pfam" id="PF00578">
    <property type="entry name" value="AhpC-TSA"/>
    <property type="match status" value="1"/>
</dbReference>
<evidence type="ECO:0000259" key="2">
    <source>
        <dbReference type="PROSITE" id="PS51352"/>
    </source>
</evidence>
<dbReference type="SUPFAM" id="SSF52833">
    <property type="entry name" value="Thioredoxin-like"/>
    <property type="match status" value="1"/>
</dbReference>
<dbReference type="Gene3D" id="3.40.30.10">
    <property type="entry name" value="Glutaredoxin"/>
    <property type="match status" value="1"/>
</dbReference>
<evidence type="ECO:0000313" key="4">
    <source>
        <dbReference type="Proteomes" id="UP000311008"/>
    </source>
</evidence>
<accession>A0A5B8CVW2</accession>
<gene>
    <name evidence="3" type="ORF">FIU01_10765</name>
</gene>
<dbReference type="Proteomes" id="UP000311008">
    <property type="component" value="Chromosome"/>
</dbReference>
<dbReference type="InterPro" id="IPR017937">
    <property type="entry name" value="Thioredoxin_CS"/>
</dbReference>
<dbReference type="OrthoDB" id="9811352at2"/>
<dbReference type="InterPro" id="IPR013766">
    <property type="entry name" value="Thioredoxin_domain"/>
</dbReference>
<dbReference type="CDD" id="cd02966">
    <property type="entry name" value="TlpA_like_family"/>
    <property type="match status" value="1"/>
</dbReference>
<proteinExistence type="predicted"/>
<dbReference type="InterPro" id="IPR000866">
    <property type="entry name" value="AhpC/TSA"/>
</dbReference>
<keyword evidence="1" id="KW-0676">Redox-active center</keyword>
<evidence type="ECO:0000256" key="1">
    <source>
        <dbReference type="ARBA" id="ARBA00023284"/>
    </source>
</evidence>
<dbReference type="InterPro" id="IPR050553">
    <property type="entry name" value="Thioredoxin_ResA/DsbE_sf"/>
</dbReference>
<organism evidence="3 4">
    <name type="scientific">Methylophilus medardicus</name>
    <dbReference type="NCBI Taxonomy" id="2588534"/>
    <lineage>
        <taxon>Bacteria</taxon>
        <taxon>Pseudomonadati</taxon>
        <taxon>Pseudomonadota</taxon>
        <taxon>Betaproteobacteria</taxon>
        <taxon>Nitrosomonadales</taxon>
        <taxon>Methylophilaceae</taxon>
        <taxon>Methylophilus</taxon>
    </lineage>
</organism>
<reference evidence="4" key="1">
    <citation type="journal article" date="2019" name="ISME J.">
        <title>Evolution in action: habitat transition from sediment to the pelagial leads to genome streamlining in Methylophilaceae.</title>
        <authorList>
            <person name="Salcher M."/>
            <person name="Schaefle D."/>
            <person name="Kaspar M."/>
            <person name="Neuenschwander S.M."/>
            <person name="Ghai R."/>
        </authorList>
    </citation>
    <scope>NUCLEOTIDE SEQUENCE [LARGE SCALE GENOMIC DNA]</scope>
    <source>
        <strain evidence="4">MMS-M-51</strain>
    </source>
</reference>
<dbReference type="PANTHER" id="PTHR42852:SF13">
    <property type="entry name" value="PROTEIN DIPZ"/>
    <property type="match status" value="1"/>
</dbReference>
<feature type="domain" description="Thioredoxin" evidence="2">
    <location>
        <begin position="30"/>
        <end position="172"/>
    </location>
</feature>
<sequence length="180" mass="20440">MRCVSLKTRGSHVRFNLFKVWSTVCLWLLVVNIGVATESSVPWVMRDMAGHVHQLSAYKGKWLIVNYWAPWCPPCLQEMPELVTFYDAHMKQNVMVLGVAVQYQDEKSVKTYVDDMLISYPIILGQAPKQVLLTPEVLPTTYIYAPDGTLYKVKRGALSRLWLEALLKEAASTPPKNALN</sequence>
<dbReference type="KEGG" id="mmec:FIU01_10765"/>